<gene>
    <name evidence="2" type="ORF">EZS28_052026</name>
</gene>
<proteinExistence type="predicted"/>
<dbReference type="GO" id="GO:0051603">
    <property type="term" value="P:proteolysis involved in protein catabolic process"/>
    <property type="evidence" value="ECO:0007669"/>
    <property type="project" value="InterPro"/>
</dbReference>
<sequence length="115" mass="12572">MGCSLLVAGYNAKDKKSDLYQIDPSGAFWAWKASGIGKDAGNTKSFLEKRFQADMELDDAIHTAILTIKEGYDGVLTEHGVDVAIVGGGSKEGDPQIPFHLLTHEEIKLYMLENE</sequence>
<dbReference type="GO" id="GO:0005839">
    <property type="term" value="C:proteasome core complex"/>
    <property type="evidence" value="ECO:0007669"/>
    <property type="project" value="InterPro"/>
</dbReference>
<dbReference type="InterPro" id="IPR029055">
    <property type="entry name" value="Ntn_hydrolases_N"/>
</dbReference>
<name>A0A5J4SQC5_9EUKA</name>
<evidence type="ECO:0000313" key="2">
    <source>
        <dbReference type="EMBL" id="KAA6347470.1"/>
    </source>
</evidence>
<dbReference type="InterPro" id="IPR001353">
    <property type="entry name" value="Proteasome_sua/b"/>
</dbReference>
<dbReference type="SUPFAM" id="SSF56235">
    <property type="entry name" value="N-terminal nucleophile aminohydrolases (Ntn hydrolases)"/>
    <property type="match status" value="1"/>
</dbReference>
<evidence type="ECO:0000256" key="1">
    <source>
        <dbReference type="ARBA" id="ARBA00022942"/>
    </source>
</evidence>
<protein>
    <submittedName>
        <fullName evidence="2">Putative 20S proteasome alpha subunit B</fullName>
    </submittedName>
</protein>
<dbReference type="PANTHER" id="PTHR11599">
    <property type="entry name" value="PROTEASOME SUBUNIT ALPHA/BETA"/>
    <property type="match status" value="1"/>
</dbReference>
<evidence type="ECO:0000313" key="3">
    <source>
        <dbReference type="Proteomes" id="UP000324800"/>
    </source>
</evidence>
<dbReference type="Proteomes" id="UP000324800">
    <property type="component" value="Unassembled WGS sequence"/>
</dbReference>
<dbReference type="EMBL" id="SNRW01040009">
    <property type="protein sequence ID" value="KAA6347470.1"/>
    <property type="molecule type" value="Genomic_DNA"/>
</dbReference>
<reference evidence="2 3" key="1">
    <citation type="submission" date="2019-03" db="EMBL/GenBank/DDBJ databases">
        <title>Single cell metagenomics reveals metabolic interactions within the superorganism composed of flagellate Streblomastix strix and complex community of Bacteroidetes bacteria on its surface.</title>
        <authorList>
            <person name="Treitli S.C."/>
            <person name="Kolisko M."/>
            <person name="Husnik F."/>
            <person name="Keeling P."/>
            <person name="Hampl V."/>
        </authorList>
    </citation>
    <scope>NUCLEOTIDE SEQUENCE [LARGE SCALE GENOMIC DNA]</scope>
    <source>
        <strain evidence="2">ST1C</strain>
    </source>
</reference>
<dbReference type="AlphaFoldDB" id="A0A5J4SQC5"/>
<accession>A0A5J4SQC5</accession>
<dbReference type="OrthoDB" id="431557at2759"/>
<dbReference type="InterPro" id="IPR050115">
    <property type="entry name" value="Proteasome_alpha"/>
</dbReference>
<organism evidence="2 3">
    <name type="scientific">Streblomastix strix</name>
    <dbReference type="NCBI Taxonomy" id="222440"/>
    <lineage>
        <taxon>Eukaryota</taxon>
        <taxon>Metamonada</taxon>
        <taxon>Preaxostyla</taxon>
        <taxon>Oxymonadida</taxon>
        <taxon>Streblomastigidae</taxon>
        <taxon>Streblomastix</taxon>
    </lineage>
</organism>
<comment type="caution">
    <text evidence="2">The sequence shown here is derived from an EMBL/GenBank/DDBJ whole genome shotgun (WGS) entry which is preliminary data.</text>
</comment>
<keyword evidence="1 2" id="KW-0647">Proteasome</keyword>
<dbReference type="Pfam" id="PF00227">
    <property type="entry name" value="Proteasome"/>
    <property type="match status" value="1"/>
</dbReference>
<dbReference type="Gene3D" id="3.60.20.10">
    <property type="entry name" value="Glutamine Phosphoribosylpyrophosphate, subunit 1, domain 1"/>
    <property type="match status" value="1"/>
</dbReference>